<evidence type="ECO:0000256" key="11">
    <source>
        <dbReference type="ARBA" id="ARBA00022833"/>
    </source>
</evidence>
<dbReference type="Proteomes" id="UP000786811">
    <property type="component" value="Unassembled WGS sequence"/>
</dbReference>
<evidence type="ECO:0000259" key="23">
    <source>
        <dbReference type="Pfam" id="PF08240"/>
    </source>
</evidence>
<keyword evidence="12 21" id="KW-1133">Transmembrane helix</keyword>
<dbReference type="InterPro" id="IPR002328">
    <property type="entry name" value="ADH_Zn_CS"/>
</dbReference>
<evidence type="ECO:0000256" key="3">
    <source>
        <dbReference type="ARBA" id="ARBA00004687"/>
    </source>
</evidence>
<keyword evidence="11" id="KW-0862">Zinc</keyword>
<evidence type="ECO:0000256" key="8">
    <source>
        <dbReference type="ARBA" id="ARBA00022692"/>
    </source>
</evidence>
<comment type="cofactor">
    <cofactor evidence="1">
        <name>Zn(2+)</name>
        <dbReference type="ChEBI" id="CHEBI:29105"/>
    </cofactor>
</comment>
<dbReference type="GO" id="GO:0051903">
    <property type="term" value="F:S-(hydroxymethyl)glutathione dehydrogenase [NAD(P)+] activity"/>
    <property type="evidence" value="ECO:0007669"/>
    <property type="project" value="UniProtKB-EC"/>
</dbReference>
<evidence type="ECO:0000256" key="14">
    <source>
        <dbReference type="ARBA" id="ARBA00023027"/>
    </source>
</evidence>
<dbReference type="OrthoDB" id="417550at2759"/>
<dbReference type="GO" id="GO:0008270">
    <property type="term" value="F:zinc ion binding"/>
    <property type="evidence" value="ECO:0007669"/>
    <property type="project" value="InterPro"/>
</dbReference>
<comment type="catalytic activity">
    <reaction evidence="19">
        <text>a secondary alcohol + NAD(+) = a ketone + NADH + H(+)</text>
        <dbReference type="Rhea" id="RHEA:10740"/>
        <dbReference type="ChEBI" id="CHEBI:15378"/>
        <dbReference type="ChEBI" id="CHEBI:17087"/>
        <dbReference type="ChEBI" id="CHEBI:35681"/>
        <dbReference type="ChEBI" id="CHEBI:57540"/>
        <dbReference type="ChEBI" id="CHEBI:57945"/>
        <dbReference type="EC" id="1.1.1.1"/>
    </reaction>
</comment>
<keyword evidence="15 21" id="KW-0472">Membrane</keyword>
<dbReference type="PANTHER" id="PTHR43880:SF12">
    <property type="entry name" value="ALCOHOL DEHYDROGENASE CLASS-3"/>
    <property type="match status" value="1"/>
</dbReference>
<dbReference type="InterPro" id="IPR013149">
    <property type="entry name" value="ADH-like_C"/>
</dbReference>
<evidence type="ECO:0000256" key="12">
    <source>
        <dbReference type="ARBA" id="ARBA00022989"/>
    </source>
</evidence>
<dbReference type="SUPFAM" id="SSF50129">
    <property type="entry name" value="GroES-like"/>
    <property type="match status" value="2"/>
</dbReference>
<dbReference type="PROSITE" id="PS00059">
    <property type="entry name" value="ADH_ZINC"/>
    <property type="match status" value="1"/>
</dbReference>
<dbReference type="InterPro" id="IPR011032">
    <property type="entry name" value="GroES-like_sf"/>
</dbReference>
<sequence length="549" mass="59968">MSLGSSVIVAIDKSTKYSRLKRNQDVEPKTVIVLLFIYIRYCFDRIDAKLLPSKSKKSWSKFFKDTIKFLIIAVTLFIVYYAAIVLFGAPLTTHHEETSMLALILTALTFVPPSLQLGVDNALCLLTGAQVPSNNIIAQAMYRNIQCTLVGTWCGAIVIPLDWDRPWQEWPIPCVIGAFVIKCRAAVAWKEKEPLSLEEIEVAPPKAHEVRIKVTAVALCHTDAYTLSGADPEGIFPSILGHEGSGIVESVGEGVTEFKAGDHVVPLYIPQCRDCKFCKSPKTNLCSKIRLTQGKGLMPDGTSRFTCKGKTLAHFMGCSTFSEYTVVADISLVKVDPTAPLEKVCLLGCGVPTGYGAALNTAKVESGSTCAIWGLGAVGLATAFGCKTAGASRVIGIDIDESKFEKAKIFGCTEFINPSKHDRPIQDVLIELTDGGLDYTFECVGNVKTMRQALEACHKGWGTSVIVGVAASGQEISTRPFQLVTGRVWKGTAFGGWKSKDSVPKLVDEYMKKKLMLDEFITHEMPFEKINEGFELLHSGKCLRAVLKY</sequence>
<keyword evidence="9" id="KW-0479">Metal-binding</keyword>
<reference evidence="24" key="1">
    <citation type="submission" date="2021-04" db="EMBL/GenBank/DDBJ databases">
        <authorList>
            <person name="Chebbi M.A.C M."/>
        </authorList>
    </citation>
    <scope>NUCLEOTIDE SEQUENCE</scope>
</reference>
<dbReference type="EC" id="1.1.1.284" evidence="5"/>
<dbReference type="GO" id="GO:0004022">
    <property type="term" value="F:alcohol dehydrogenase (NAD+) activity"/>
    <property type="evidence" value="ECO:0007669"/>
    <property type="project" value="UniProtKB-EC"/>
</dbReference>
<comment type="catalytic activity">
    <reaction evidence="18">
        <text>S-(hydroxymethyl)glutathione + NAD(+) = S-formylglutathione + NADH + H(+)</text>
        <dbReference type="Rhea" id="RHEA:19985"/>
        <dbReference type="ChEBI" id="CHEBI:15378"/>
        <dbReference type="ChEBI" id="CHEBI:57540"/>
        <dbReference type="ChEBI" id="CHEBI:57688"/>
        <dbReference type="ChEBI" id="CHEBI:57945"/>
        <dbReference type="ChEBI" id="CHEBI:58758"/>
        <dbReference type="EC" id="1.1.1.284"/>
    </reaction>
</comment>
<dbReference type="GO" id="GO:0046294">
    <property type="term" value="P:formaldehyde catabolic process"/>
    <property type="evidence" value="ECO:0007669"/>
    <property type="project" value="InterPro"/>
</dbReference>
<evidence type="ECO:0000256" key="4">
    <source>
        <dbReference type="ARBA" id="ARBA00010902"/>
    </source>
</evidence>
<dbReference type="InterPro" id="IPR014183">
    <property type="entry name" value="ADH_3"/>
</dbReference>
<dbReference type="EC" id="1.1.1.1" evidence="6"/>
<name>A0A8J2HPR7_COTCN</name>
<keyword evidence="25" id="KW-1185">Reference proteome</keyword>
<dbReference type="NCBIfam" id="TIGR02818">
    <property type="entry name" value="adh_III_F_hyde"/>
    <property type="match status" value="1"/>
</dbReference>
<keyword evidence="14" id="KW-0520">NAD</keyword>
<evidence type="ECO:0000259" key="22">
    <source>
        <dbReference type="Pfam" id="PF00107"/>
    </source>
</evidence>
<gene>
    <name evidence="24" type="ORF">HICCMSTLAB_LOCUS13015</name>
</gene>
<evidence type="ECO:0000256" key="5">
    <source>
        <dbReference type="ARBA" id="ARBA00012309"/>
    </source>
</evidence>
<keyword evidence="7" id="KW-0337">GPI-anchor biosynthesis</keyword>
<evidence type="ECO:0000256" key="21">
    <source>
        <dbReference type="SAM" id="Phobius"/>
    </source>
</evidence>
<dbReference type="CDD" id="cd08300">
    <property type="entry name" value="alcohol_DH_class_III"/>
    <property type="match status" value="1"/>
</dbReference>
<evidence type="ECO:0000256" key="9">
    <source>
        <dbReference type="ARBA" id="ARBA00022723"/>
    </source>
</evidence>
<comment type="pathway">
    <text evidence="3">Glycolipid biosynthesis; glycosylphosphatidylinositol-anchor biosynthesis.</text>
</comment>
<dbReference type="Gene3D" id="3.90.180.10">
    <property type="entry name" value="Medium-chain alcohol dehydrogenases, catalytic domain"/>
    <property type="match status" value="1"/>
</dbReference>
<evidence type="ECO:0000256" key="16">
    <source>
        <dbReference type="ARBA" id="ARBA00032767"/>
    </source>
</evidence>
<dbReference type="Pfam" id="PF08240">
    <property type="entry name" value="ADH_N"/>
    <property type="match status" value="1"/>
</dbReference>
<evidence type="ECO:0000256" key="7">
    <source>
        <dbReference type="ARBA" id="ARBA00022502"/>
    </source>
</evidence>
<dbReference type="AlphaFoldDB" id="A0A8J2HPR7"/>
<keyword evidence="13" id="KW-0560">Oxidoreductase</keyword>
<accession>A0A8J2HPR7</accession>
<dbReference type="GO" id="GO:0005789">
    <property type="term" value="C:endoplasmic reticulum membrane"/>
    <property type="evidence" value="ECO:0007669"/>
    <property type="project" value="UniProtKB-SubCell"/>
</dbReference>
<organism evidence="24 25">
    <name type="scientific">Cotesia congregata</name>
    <name type="common">Parasitoid wasp</name>
    <name type="synonym">Apanteles congregatus</name>
    <dbReference type="NCBI Taxonomy" id="51543"/>
    <lineage>
        <taxon>Eukaryota</taxon>
        <taxon>Metazoa</taxon>
        <taxon>Ecdysozoa</taxon>
        <taxon>Arthropoda</taxon>
        <taxon>Hexapoda</taxon>
        <taxon>Insecta</taxon>
        <taxon>Pterygota</taxon>
        <taxon>Neoptera</taxon>
        <taxon>Endopterygota</taxon>
        <taxon>Hymenoptera</taxon>
        <taxon>Apocrita</taxon>
        <taxon>Ichneumonoidea</taxon>
        <taxon>Braconidae</taxon>
        <taxon>Microgastrinae</taxon>
        <taxon>Cotesia</taxon>
    </lineage>
</organism>
<comment type="subcellular location">
    <subcellularLocation>
        <location evidence="2">Endoplasmic reticulum membrane</location>
        <topology evidence="2">Multi-pass membrane protein</topology>
    </subcellularLocation>
</comment>
<dbReference type="SUPFAM" id="SSF51735">
    <property type="entry name" value="NAD(P)-binding Rossmann-fold domains"/>
    <property type="match status" value="1"/>
</dbReference>
<evidence type="ECO:0000256" key="18">
    <source>
        <dbReference type="ARBA" id="ARBA00048110"/>
    </source>
</evidence>
<comment type="caution">
    <text evidence="24">The sequence shown here is derived from an EMBL/GenBank/DDBJ whole genome shotgun (WGS) entry which is preliminary data.</text>
</comment>
<keyword evidence="10" id="KW-0256">Endoplasmic reticulum</keyword>
<comment type="similarity">
    <text evidence="4">Belongs to the zinc-containing alcohol dehydrogenase family. Class-III subfamily.</text>
</comment>
<evidence type="ECO:0000313" key="25">
    <source>
        <dbReference type="Proteomes" id="UP000786811"/>
    </source>
</evidence>
<evidence type="ECO:0000256" key="2">
    <source>
        <dbReference type="ARBA" id="ARBA00004477"/>
    </source>
</evidence>
<dbReference type="EMBL" id="CAJNRD030001124">
    <property type="protein sequence ID" value="CAG5107993.1"/>
    <property type="molecule type" value="Genomic_DNA"/>
</dbReference>
<evidence type="ECO:0000256" key="15">
    <source>
        <dbReference type="ARBA" id="ARBA00023136"/>
    </source>
</evidence>
<comment type="catalytic activity">
    <reaction evidence="17">
        <text>S-(hydroxymethyl)glutathione + NADP(+) = S-formylglutathione + NADPH + H(+)</text>
        <dbReference type="Rhea" id="RHEA:19981"/>
        <dbReference type="ChEBI" id="CHEBI:15378"/>
        <dbReference type="ChEBI" id="CHEBI:57688"/>
        <dbReference type="ChEBI" id="CHEBI:57783"/>
        <dbReference type="ChEBI" id="CHEBI:58349"/>
        <dbReference type="ChEBI" id="CHEBI:58758"/>
        <dbReference type="EC" id="1.1.1.284"/>
    </reaction>
</comment>
<dbReference type="FunFam" id="3.90.180.10:FF:000001">
    <property type="entry name" value="S-(hydroxymethyl)glutathione dehydrogenase"/>
    <property type="match status" value="1"/>
</dbReference>
<dbReference type="InterPro" id="IPR036291">
    <property type="entry name" value="NAD(P)-bd_dom_sf"/>
</dbReference>
<dbReference type="Pfam" id="PF00107">
    <property type="entry name" value="ADH_zinc_N"/>
    <property type="match status" value="1"/>
</dbReference>
<evidence type="ECO:0000256" key="6">
    <source>
        <dbReference type="ARBA" id="ARBA00013190"/>
    </source>
</evidence>
<evidence type="ECO:0000313" key="24">
    <source>
        <dbReference type="EMBL" id="CAG5107993.1"/>
    </source>
</evidence>
<evidence type="ECO:0000256" key="10">
    <source>
        <dbReference type="ARBA" id="ARBA00022824"/>
    </source>
</evidence>
<proteinExistence type="inferred from homology"/>
<dbReference type="Gene3D" id="3.40.50.720">
    <property type="entry name" value="NAD(P)-binding Rossmann-like Domain"/>
    <property type="match status" value="1"/>
</dbReference>
<feature type="transmembrane region" description="Helical" evidence="21">
    <location>
        <begin position="69"/>
        <end position="91"/>
    </location>
</feature>
<dbReference type="FunFam" id="3.40.50.720:FF:000003">
    <property type="entry name" value="S-(hydroxymethyl)glutathione dehydrogenase"/>
    <property type="match status" value="1"/>
</dbReference>
<dbReference type="InterPro" id="IPR009580">
    <property type="entry name" value="GPI_biosynthesis_protein_Pig-F"/>
</dbReference>
<dbReference type="InterPro" id="IPR013154">
    <property type="entry name" value="ADH-like_N"/>
</dbReference>
<feature type="domain" description="Alcohol dehydrogenase-like N-terminal" evidence="23">
    <location>
        <begin position="207"/>
        <end position="335"/>
    </location>
</feature>
<dbReference type="PANTHER" id="PTHR43880">
    <property type="entry name" value="ALCOHOL DEHYDROGENASE"/>
    <property type="match status" value="1"/>
</dbReference>
<comment type="catalytic activity">
    <reaction evidence="20">
        <text>a primary alcohol + NAD(+) = an aldehyde + NADH + H(+)</text>
        <dbReference type="Rhea" id="RHEA:10736"/>
        <dbReference type="ChEBI" id="CHEBI:15378"/>
        <dbReference type="ChEBI" id="CHEBI:15734"/>
        <dbReference type="ChEBI" id="CHEBI:17478"/>
        <dbReference type="ChEBI" id="CHEBI:57540"/>
        <dbReference type="ChEBI" id="CHEBI:57945"/>
        <dbReference type="EC" id="1.1.1.1"/>
    </reaction>
</comment>
<dbReference type="Pfam" id="PF06699">
    <property type="entry name" value="PIG-F"/>
    <property type="match status" value="1"/>
</dbReference>
<feature type="domain" description="Alcohol dehydrogenase-like C-terminal" evidence="22">
    <location>
        <begin position="377"/>
        <end position="508"/>
    </location>
</feature>
<keyword evidence="8 21" id="KW-0812">Transmembrane</keyword>
<evidence type="ECO:0000256" key="19">
    <source>
        <dbReference type="ARBA" id="ARBA00049164"/>
    </source>
</evidence>
<dbReference type="UniPathway" id="UPA00196"/>
<protein>
    <recommendedName>
        <fullName evidence="16">S-(hydroxymethyl)glutathione dehydrogenase</fullName>
        <ecNumber evidence="6">1.1.1.1</ecNumber>
        <ecNumber evidence="5">1.1.1.284</ecNumber>
    </recommendedName>
</protein>
<evidence type="ECO:0000256" key="1">
    <source>
        <dbReference type="ARBA" id="ARBA00001947"/>
    </source>
</evidence>
<evidence type="ECO:0000256" key="20">
    <source>
        <dbReference type="ARBA" id="ARBA00049243"/>
    </source>
</evidence>
<dbReference type="GO" id="GO:0005829">
    <property type="term" value="C:cytosol"/>
    <property type="evidence" value="ECO:0007669"/>
    <property type="project" value="TreeGrafter"/>
</dbReference>
<evidence type="ECO:0000256" key="17">
    <source>
        <dbReference type="ARBA" id="ARBA00047793"/>
    </source>
</evidence>
<evidence type="ECO:0000256" key="13">
    <source>
        <dbReference type="ARBA" id="ARBA00023002"/>
    </source>
</evidence>
<dbReference type="GO" id="GO:0006506">
    <property type="term" value="P:GPI anchor biosynthetic process"/>
    <property type="evidence" value="ECO:0007669"/>
    <property type="project" value="UniProtKB-UniPathway"/>
</dbReference>